<reference evidence="3" key="1">
    <citation type="submission" date="2017-08" db="EMBL/GenBank/DDBJ databases">
        <title>Draft Genome Sequence of Kocuria varians 80.</title>
        <authorList>
            <person name="Minaev M."/>
            <person name="Kurbakov K.A."/>
            <person name="Solodovnikova G.I."/>
            <person name="Kuznetsova O.A."/>
            <person name="Lisitsyn A.B."/>
        </authorList>
    </citation>
    <scope>NUCLEOTIDE SEQUENCE [LARGE SCALE GENOMIC DNA]</scope>
    <source>
        <strain evidence="3">80</strain>
    </source>
</reference>
<dbReference type="KEGG" id="kvr:CIB50_0001689"/>
<proteinExistence type="predicted"/>
<accession>A0A7D7L390</accession>
<evidence type="ECO:0008006" key="4">
    <source>
        <dbReference type="Google" id="ProtNLM"/>
    </source>
</evidence>
<evidence type="ECO:0000313" key="3">
    <source>
        <dbReference type="Proteomes" id="UP000216825"/>
    </source>
</evidence>
<keyword evidence="3" id="KW-1185">Reference proteome</keyword>
<dbReference type="Proteomes" id="UP000216825">
    <property type="component" value="Chromosome"/>
</dbReference>
<evidence type="ECO:0000256" key="1">
    <source>
        <dbReference type="SAM" id="MobiDB-lite"/>
    </source>
</evidence>
<organism evidence="2 3">
    <name type="scientific">Kocuria varians</name>
    <name type="common">Micrococcus varians</name>
    <dbReference type="NCBI Taxonomy" id="1272"/>
    <lineage>
        <taxon>Bacteria</taxon>
        <taxon>Bacillati</taxon>
        <taxon>Actinomycetota</taxon>
        <taxon>Actinomycetes</taxon>
        <taxon>Micrococcales</taxon>
        <taxon>Micrococcaceae</taxon>
        <taxon>Kocuria</taxon>
    </lineage>
</organism>
<dbReference type="AlphaFoldDB" id="A0A7D7L390"/>
<evidence type="ECO:0000313" key="2">
    <source>
        <dbReference type="EMBL" id="QMS56964.1"/>
    </source>
</evidence>
<feature type="region of interest" description="Disordered" evidence="1">
    <location>
        <begin position="369"/>
        <end position="397"/>
    </location>
</feature>
<dbReference type="RefSeq" id="WP_126874340.1">
    <property type="nucleotide sequence ID" value="NZ_CP059343.1"/>
</dbReference>
<reference evidence="2 3" key="2">
    <citation type="submission" date="2020-07" db="EMBL/GenBank/DDBJ databases">
        <title>Genome of starter culture bacteria Kocuria salsicia reveals its technological properties and safety for usage in meat industry.</title>
        <authorList>
            <person name="Michael M."/>
            <person name="Konstantin K."/>
            <person name="Evgenii K."/>
            <person name="Galina S."/>
            <person name="Oksana K."/>
            <person name="Andrei L."/>
        </authorList>
    </citation>
    <scope>NUCLEOTIDE SEQUENCE [LARGE SCALE GENOMIC DNA]</scope>
    <source>
        <strain evidence="2 3">80</strain>
    </source>
</reference>
<feature type="region of interest" description="Disordered" evidence="1">
    <location>
        <begin position="178"/>
        <end position="236"/>
    </location>
</feature>
<sequence length="497" mass="53761">MTLTHEDHGPVLRIQHPEDLLALIPHELGHRPRDECVLAVTGGDTGFLLLAMAQPPAGAPPEVVGGELAEALEHVPGVSDVIVVVYRESVPECPVNELAALTVQWEQIVRTVGVELLTVLLVTPQFWWDPAQPDVARTSTLVEESPVNAQLIALGSALEPPAPGDDPRWQKALREKARELDGPGSVTTPEVETRGQEPRSATTGGEPRPGADAAPRGCRSAGTPRSSGTPGPGAALPCGPTALAVWERTLQRVQRRRRDWVTAVLETPAADLRGMLDGLRDEATRTCLFYAWLCGERARAESAWLALAPALARVHGGPEGPEPAGDAVEEALRCVVAVAGEWDGPPHWESVETAYRILQVLDAVTHARADQHRDRADHDCPRSEQGHSRAALDRPRVDRAGFRPLEDPLGSEHLLSAETAATVVAALAQLEVFRGRAHSAGRLLARCEEELQESAASPVGAVEEVRRRLARQATPWWCTDPRTGWPGRSWWVRQTTG</sequence>
<name>A0A7D7L390_KOCVA</name>
<dbReference type="EMBL" id="CP059343">
    <property type="protein sequence ID" value="QMS56964.1"/>
    <property type="molecule type" value="Genomic_DNA"/>
</dbReference>
<feature type="compositionally biased region" description="Low complexity" evidence="1">
    <location>
        <begin position="220"/>
        <end position="235"/>
    </location>
</feature>
<protein>
    <recommendedName>
        <fullName evidence="4">DUF4192 domain-containing protein</fullName>
    </recommendedName>
</protein>
<gene>
    <name evidence="2" type="ORF">CIB50_0001689</name>
</gene>